<feature type="domain" description="RNA polymerase sigma-70 region 2" evidence="5">
    <location>
        <begin position="40"/>
        <end position="98"/>
    </location>
</feature>
<evidence type="ECO:0000256" key="4">
    <source>
        <dbReference type="ARBA" id="ARBA00023163"/>
    </source>
</evidence>
<evidence type="ECO:0000259" key="6">
    <source>
        <dbReference type="Pfam" id="PF08281"/>
    </source>
</evidence>
<dbReference type="SUPFAM" id="SSF88946">
    <property type="entry name" value="Sigma2 domain of RNA polymerase sigma factors"/>
    <property type="match status" value="1"/>
</dbReference>
<evidence type="ECO:0000256" key="1">
    <source>
        <dbReference type="ARBA" id="ARBA00010641"/>
    </source>
</evidence>
<dbReference type="RefSeq" id="WP_381525274.1">
    <property type="nucleotide sequence ID" value="NZ_JBHULN010000012.1"/>
</dbReference>
<dbReference type="NCBIfam" id="TIGR02937">
    <property type="entry name" value="sigma70-ECF"/>
    <property type="match status" value="1"/>
</dbReference>
<dbReference type="SUPFAM" id="SSF88659">
    <property type="entry name" value="Sigma3 and sigma4 domains of RNA polymerase sigma factors"/>
    <property type="match status" value="1"/>
</dbReference>
<dbReference type="CDD" id="cd06171">
    <property type="entry name" value="Sigma70_r4"/>
    <property type="match status" value="1"/>
</dbReference>
<evidence type="ECO:0000256" key="3">
    <source>
        <dbReference type="ARBA" id="ARBA00023082"/>
    </source>
</evidence>
<evidence type="ECO:0000259" key="5">
    <source>
        <dbReference type="Pfam" id="PF04542"/>
    </source>
</evidence>
<dbReference type="Gene3D" id="1.10.1740.10">
    <property type="match status" value="1"/>
</dbReference>
<sequence length="214" mass="25229">MTNAIHSAQATFVKAPKQHPDDSLLWNNLRKGDRDAFSTLYQRYVGVLYNYGYHFVADADIVQDAIQELYIDLWRLRENLSETTSVKFYLFRSLRRRIHLTIDADNDRLSMLDEKSTIASLFVPSGETDYILQEQQEVDLQRLQQLLVQLPPRQYEAIRLRFFDNFSWEEVATIMQMNEQSVRNLIQRAIKKMRESFGLPLLLLLLSQVHCTIR</sequence>
<evidence type="ECO:0000313" key="8">
    <source>
        <dbReference type="Proteomes" id="UP001597469"/>
    </source>
</evidence>
<gene>
    <name evidence="7" type="ORF">ACFSUS_18725</name>
</gene>
<dbReference type="InterPro" id="IPR013249">
    <property type="entry name" value="RNA_pol_sigma70_r4_t2"/>
</dbReference>
<reference evidence="8" key="1">
    <citation type="journal article" date="2019" name="Int. J. Syst. Evol. Microbiol.">
        <title>The Global Catalogue of Microorganisms (GCM) 10K type strain sequencing project: providing services to taxonomists for standard genome sequencing and annotation.</title>
        <authorList>
            <consortium name="The Broad Institute Genomics Platform"/>
            <consortium name="The Broad Institute Genome Sequencing Center for Infectious Disease"/>
            <person name="Wu L."/>
            <person name="Ma J."/>
        </authorList>
    </citation>
    <scope>NUCLEOTIDE SEQUENCE [LARGE SCALE GENOMIC DNA]</scope>
    <source>
        <strain evidence="8">KCTC 42805</strain>
    </source>
</reference>
<organism evidence="7 8">
    <name type="scientific">Spirosoma soli</name>
    <dbReference type="NCBI Taxonomy" id="1770529"/>
    <lineage>
        <taxon>Bacteria</taxon>
        <taxon>Pseudomonadati</taxon>
        <taxon>Bacteroidota</taxon>
        <taxon>Cytophagia</taxon>
        <taxon>Cytophagales</taxon>
        <taxon>Cytophagaceae</taxon>
        <taxon>Spirosoma</taxon>
    </lineage>
</organism>
<dbReference type="InterPro" id="IPR014284">
    <property type="entry name" value="RNA_pol_sigma-70_dom"/>
</dbReference>
<comment type="caution">
    <text evidence="7">The sequence shown here is derived from an EMBL/GenBank/DDBJ whole genome shotgun (WGS) entry which is preliminary data.</text>
</comment>
<dbReference type="PANTHER" id="PTHR43133">
    <property type="entry name" value="RNA POLYMERASE ECF-TYPE SIGMA FACTO"/>
    <property type="match status" value="1"/>
</dbReference>
<proteinExistence type="inferred from homology"/>
<keyword evidence="8" id="KW-1185">Reference proteome</keyword>
<name>A0ABW5M8H4_9BACT</name>
<dbReference type="InterPro" id="IPR036388">
    <property type="entry name" value="WH-like_DNA-bd_sf"/>
</dbReference>
<dbReference type="Pfam" id="PF04542">
    <property type="entry name" value="Sigma70_r2"/>
    <property type="match status" value="1"/>
</dbReference>
<dbReference type="InterPro" id="IPR039425">
    <property type="entry name" value="RNA_pol_sigma-70-like"/>
</dbReference>
<dbReference type="InterPro" id="IPR013324">
    <property type="entry name" value="RNA_pol_sigma_r3/r4-like"/>
</dbReference>
<evidence type="ECO:0000256" key="2">
    <source>
        <dbReference type="ARBA" id="ARBA00023015"/>
    </source>
</evidence>
<comment type="similarity">
    <text evidence="1">Belongs to the sigma-70 factor family. ECF subfamily.</text>
</comment>
<dbReference type="InterPro" id="IPR007627">
    <property type="entry name" value="RNA_pol_sigma70_r2"/>
</dbReference>
<accession>A0ABW5M8H4</accession>
<protein>
    <submittedName>
        <fullName evidence="7">RNA polymerase sigma factor</fullName>
    </submittedName>
</protein>
<keyword evidence="2" id="KW-0805">Transcription regulation</keyword>
<dbReference type="Proteomes" id="UP001597469">
    <property type="component" value="Unassembled WGS sequence"/>
</dbReference>
<evidence type="ECO:0000313" key="7">
    <source>
        <dbReference type="EMBL" id="MFD2572681.1"/>
    </source>
</evidence>
<feature type="domain" description="RNA polymerase sigma factor 70 region 4 type 2" evidence="6">
    <location>
        <begin position="141"/>
        <end position="193"/>
    </location>
</feature>
<dbReference type="Gene3D" id="1.10.10.10">
    <property type="entry name" value="Winged helix-like DNA-binding domain superfamily/Winged helix DNA-binding domain"/>
    <property type="match status" value="1"/>
</dbReference>
<dbReference type="Pfam" id="PF08281">
    <property type="entry name" value="Sigma70_r4_2"/>
    <property type="match status" value="1"/>
</dbReference>
<dbReference type="InterPro" id="IPR013325">
    <property type="entry name" value="RNA_pol_sigma_r2"/>
</dbReference>
<keyword evidence="4" id="KW-0804">Transcription</keyword>
<dbReference type="PANTHER" id="PTHR43133:SF46">
    <property type="entry name" value="RNA POLYMERASE SIGMA-70 FACTOR ECF SUBFAMILY"/>
    <property type="match status" value="1"/>
</dbReference>
<dbReference type="EMBL" id="JBHULN010000012">
    <property type="protein sequence ID" value="MFD2572681.1"/>
    <property type="molecule type" value="Genomic_DNA"/>
</dbReference>
<keyword evidence="3" id="KW-0731">Sigma factor</keyword>